<proteinExistence type="predicted"/>
<name>A0A974DQE3_XENLA</name>
<evidence type="ECO:0000313" key="1">
    <source>
        <dbReference type="EMBL" id="OCT94782.1"/>
    </source>
</evidence>
<dbReference type="Proteomes" id="UP000694892">
    <property type="component" value="Chromosome 2L"/>
</dbReference>
<sequence>MPCASPLRVSGSLLSTVVQQGEWINERYVNIGNQGLYFAQNSIMILRGQRLCYIYISGALFPSPLKAMLST</sequence>
<dbReference type="EMBL" id="CM004468">
    <property type="protein sequence ID" value="OCT94782.1"/>
    <property type="molecule type" value="Genomic_DNA"/>
</dbReference>
<protein>
    <submittedName>
        <fullName evidence="1">Uncharacterized protein</fullName>
    </submittedName>
</protein>
<evidence type="ECO:0000313" key="2">
    <source>
        <dbReference type="Proteomes" id="UP000694892"/>
    </source>
</evidence>
<reference evidence="2" key="1">
    <citation type="journal article" date="2016" name="Nature">
        <title>Genome evolution in the allotetraploid frog Xenopus laevis.</title>
        <authorList>
            <person name="Session A.M."/>
            <person name="Uno Y."/>
            <person name="Kwon T."/>
            <person name="Chapman J.A."/>
            <person name="Toyoda A."/>
            <person name="Takahashi S."/>
            <person name="Fukui A."/>
            <person name="Hikosaka A."/>
            <person name="Suzuki A."/>
            <person name="Kondo M."/>
            <person name="van Heeringen S.J."/>
            <person name="Quigley I."/>
            <person name="Heinz S."/>
            <person name="Ogino H."/>
            <person name="Ochi H."/>
            <person name="Hellsten U."/>
            <person name="Lyons J.B."/>
            <person name="Simakov O."/>
            <person name="Putnam N."/>
            <person name="Stites J."/>
            <person name="Kuroki Y."/>
            <person name="Tanaka T."/>
            <person name="Michiue T."/>
            <person name="Watanabe M."/>
            <person name="Bogdanovic O."/>
            <person name="Lister R."/>
            <person name="Georgiou G."/>
            <person name="Paranjpe S.S."/>
            <person name="van Kruijsbergen I."/>
            <person name="Shu S."/>
            <person name="Carlson J."/>
            <person name="Kinoshita T."/>
            <person name="Ohta Y."/>
            <person name="Mawaribuchi S."/>
            <person name="Jenkins J."/>
            <person name="Grimwood J."/>
            <person name="Schmutz J."/>
            <person name="Mitros T."/>
            <person name="Mozaffari S.V."/>
            <person name="Suzuki Y."/>
            <person name="Haramoto Y."/>
            <person name="Yamamoto T.S."/>
            <person name="Takagi C."/>
            <person name="Heald R."/>
            <person name="Miller K."/>
            <person name="Haudenschild C."/>
            <person name="Kitzman J."/>
            <person name="Nakayama T."/>
            <person name="Izutsu Y."/>
            <person name="Robert J."/>
            <person name="Fortriede J."/>
            <person name="Burns K."/>
            <person name="Lotay V."/>
            <person name="Karimi K."/>
            <person name="Yasuoka Y."/>
            <person name="Dichmann D.S."/>
            <person name="Flajnik M.F."/>
            <person name="Houston D.W."/>
            <person name="Shendure J."/>
            <person name="DuPasquier L."/>
            <person name="Vize P.D."/>
            <person name="Zorn A.M."/>
            <person name="Ito M."/>
            <person name="Marcotte E.M."/>
            <person name="Wallingford J.B."/>
            <person name="Ito Y."/>
            <person name="Asashima M."/>
            <person name="Ueno N."/>
            <person name="Matsuda Y."/>
            <person name="Veenstra G.J."/>
            <person name="Fujiyama A."/>
            <person name="Harland R.M."/>
            <person name="Taira M."/>
            <person name="Rokhsar D.S."/>
        </authorList>
    </citation>
    <scope>NUCLEOTIDE SEQUENCE [LARGE SCALE GENOMIC DNA]</scope>
    <source>
        <strain evidence="2">J</strain>
    </source>
</reference>
<organism evidence="1 2">
    <name type="scientific">Xenopus laevis</name>
    <name type="common">African clawed frog</name>
    <dbReference type="NCBI Taxonomy" id="8355"/>
    <lineage>
        <taxon>Eukaryota</taxon>
        <taxon>Metazoa</taxon>
        <taxon>Chordata</taxon>
        <taxon>Craniata</taxon>
        <taxon>Vertebrata</taxon>
        <taxon>Euteleostomi</taxon>
        <taxon>Amphibia</taxon>
        <taxon>Batrachia</taxon>
        <taxon>Anura</taxon>
        <taxon>Pipoidea</taxon>
        <taxon>Pipidae</taxon>
        <taxon>Xenopodinae</taxon>
        <taxon>Xenopus</taxon>
        <taxon>Xenopus</taxon>
    </lineage>
</organism>
<accession>A0A974DQE3</accession>
<gene>
    <name evidence="1" type="ORF">XELAEV_18012472mg</name>
</gene>
<dbReference type="AlphaFoldDB" id="A0A974DQE3"/>